<evidence type="ECO:0000256" key="1">
    <source>
        <dbReference type="ARBA" id="ARBA00022705"/>
    </source>
</evidence>
<dbReference type="EMBL" id="OZ004259">
    <property type="protein sequence ID" value="CAK7917501.1"/>
    <property type="molecule type" value="Genomic_DNA"/>
</dbReference>
<evidence type="ECO:0000256" key="3">
    <source>
        <dbReference type="ARBA" id="ARBA00022840"/>
    </source>
</evidence>
<dbReference type="Gene3D" id="3.40.50.300">
    <property type="entry name" value="P-loop containing nucleotide triphosphate hydrolases"/>
    <property type="match status" value="1"/>
</dbReference>
<dbReference type="PANTHER" id="PTHR23389:SF3">
    <property type="entry name" value="CHROMOSOME TRANSMISSION FIDELITY PROTEIN 18 HOMOLOG"/>
    <property type="match status" value="1"/>
</dbReference>
<dbReference type="InterPro" id="IPR027417">
    <property type="entry name" value="P-loop_NTPase"/>
</dbReference>
<feature type="domain" description="AAA+ ATPase" evidence="5">
    <location>
        <begin position="241"/>
        <end position="391"/>
    </location>
</feature>
<dbReference type="SUPFAM" id="SSF52540">
    <property type="entry name" value="P-loop containing nucleoside triphosphate hydrolases"/>
    <property type="match status" value="1"/>
</dbReference>
<protein>
    <submittedName>
        <fullName evidence="6">Chromosome transmission fidelity protein 18</fullName>
    </submittedName>
</protein>
<evidence type="ECO:0000313" key="7">
    <source>
        <dbReference type="Proteomes" id="UP001497600"/>
    </source>
</evidence>
<keyword evidence="7" id="KW-1185">Reference proteome</keyword>
<feature type="region of interest" description="Disordered" evidence="4">
    <location>
        <begin position="46"/>
        <end position="80"/>
    </location>
</feature>
<dbReference type="Pfam" id="PF00004">
    <property type="entry name" value="AAA"/>
    <property type="match status" value="1"/>
</dbReference>
<dbReference type="CDD" id="cd18140">
    <property type="entry name" value="HLD_clamp_RFC"/>
    <property type="match status" value="1"/>
</dbReference>
<proteinExistence type="predicted"/>
<keyword evidence="1" id="KW-0235">DNA replication</keyword>
<organism evidence="6 7">
    <name type="scientific">[Candida] anglica</name>
    <dbReference type="NCBI Taxonomy" id="148631"/>
    <lineage>
        <taxon>Eukaryota</taxon>
        <taxon>Fungi</taxon>
        <taxon>Dikarya</taxon>
        <taxon>Ascomycota</taxon>
        <taxon>Saccharomycotina</taxon>
        <taxon>Pichiomycetes</taxon>
        <taxon>Debaryomycetaceae</taxon>
        <taxon>Kurtzmaniella</taxon>
    </lineage>
</organism>
<dbReference type="InterPro" id="IPR003593">
    <property type="entry name" value="AAA+_ATPase"/>
</dbReference>
<dbReference type="InterPro" id="IPR047854">
    <property type="entry name" value="RFC_lid"/>
</dbReference>
<accession>A0ABP0EHI7</accession>
<dbReference type="PANTHER" id="PTHR23389">
    <property type="entry name" value="CHROMOSOME TRANSMISSION FIDELITY FACTOR 18"/>
    <property type="match status" value="1"/>
</dbReference>
<feature type="compositionally biased region" description="Low complexity" evidence="4">
    <location>
        <begin position="46"/>
        <end position="58"/>
    </location>
</feature>
<evidence type="ECO:0000259" key="5">
    <source>
        <dbReference type="SMART" id="SM00382"/>
    </source>
</evidence>
<feature type="compositionally biased region" description="Polar residues" evidence="4">
    <location>
        <begin position="62"/>
        <end position="72"/>
    </location>
</feature>
<evidence type="ECO:0000313" key="6">
    <source>
        <dbReference type="EMBL" id="CAK7917501.1"/>
    </source>
</evidence>
<dbReference type="SMART" id="SM00382">
    <property type="entry name" value="AAA"/>
    <property type="match status" value="1"/>
</dbReference>
<dbReference type="Gene3D" id="1.10.8.60">
    <property type="match status" value="1"/>
</dbReference>
<dbReference type="Proteomes" id="UP001497600">
    <property type="component" value="Chromosome G"/>
</dbReference>
<feature type="region of interest" description="Disordered" evidence="4">
    <location>
        <begin position="149"/>
        <end position="171"/>
    </location>
</feature>
<sequence>MRTESSVDTLNVNASMISSDVLDAQGPVDPVPSSLGESFLFGFASTTTTSSSNSTPLETSKDNYSSKTNSISPPEDGENFPLGSFATKTARLVDGTTLELKPKKKSPTNQFTTSSSTGNMEFLTETSSTSIVSMDKLFAQVTFRQSLRASNEKLHKNSSRSRQGTTTTGTASLWTEKYRPSNFMELCSSGNDRQYRSILHWLKKWSGVVFGEDVVPPPASGRGFANQNSSFDTVDDLGRPYKKILLVHGPPGVGKTLTAHMLAEQLGYSVQEVNAANSMDLLPGGGDTSTTNALKIKIMNALTSNTLTSKGRPTCLIIDEVDSSVNSNEIIRVLTDLVYADNRTTNHPNIAQKGKPFQLNRPIICIANDIYSGGPFSMEKLRPHCEMVAFRKPMSSRGASGIRTSGNAQRSVKDYLMKISDAEKLGLDNRGIGEVVEVCDGDLRACINYLQFSGRRIAGEEVSNRGGGIAGHSLSLKDNQLSWFAMVDLLFKRDQSLSKDENFDVLVDLVTNGSGKAASTGGNIEKVIKGCFARYLDVEHYQDDSLVKPGILSDWLSFYDTLGGGGGDGIASDNYSPAVCMKIWSLFSEINPNKGQQQLIPNAKSLDFESFEQSKQNKAILKRVVNSLPLPLRVCLGDSIDSITFPGYFLPYLEKMLTPGATLSSRNDAEYEQLMISHIAELIKSLDIRLEHHRDLETHQVRLLFSPEWETMTQFETSLAPMSPAVLDKFVQNKRQWMFPMIKAEMDKTDSFMTKKRTLGKLERSKIPDIDEDEKESKRARVTTSADYFKARYDDLATQIKDDSTSKPVNHETSRIWVKYHEGFSNAVRKNVGWEDLWIPTHKLDK</sequence>
<reference evidence="6 7" key="1">
    <citation type="submission" date="2024-01" db="EMBL/GenBank/DDBJ databases">
        <authorList>
            <consortium name="Genoscope - CEA"/>
            <person name="William W."/>
        </authorList>
    </citation>
    <scope>NUCLEOTIDE SEQUENCE [LARGE SCALE GENOMIC DNA]</scope>
    <source>
        <strain evidence="6 7">29B2s-10</strain>
    </source>
</reference>
<keyword evidence="2" id="KW-0547">Nucleotide-binding</keyword>
<dbReference type="InterPro" id="IPR003959">
    <property type="entry name" value="ATPase_AAA_core"/>
</dbReference>
<gene>
    <name evidence="6" type="primary">CTF18</name>
    <name evidence="6" type="ORF">CAAN4_G08834</name>
</gene>
<evidence type="ECO:0000256" key="4">
    <source>
        <dbReference type="SAM" id="MobiDB-lite"/>
    </source>
</evidence>
<evidence type="ECO:0000256" key="2">
    <source>
        <dbReference type="ARBA" id="ARBA00022741"/>
    </source>
</evidence>
<keyword evidence="3" id="KW-0067">ATP-binding</keyword>
<name>A0ABP0EHI7_9ASCO</name>